<gene>
    <name evidence="3" type="ORF">C7S18_02435</name>
</gene>
<dbReference type="Proteomes" id="UP000241074">
    <property type="component" value="Chromosome"/>
</dbReference>
<dbReference type="KEGG" id="xba:C7S18_02435"/>
<evidence type="ECO:0000313" key="3">
    <source>
        <dbReference type="EMBL" id="AVP96121.1"/>
    </source>
</evidence>
<name>A0A2P1PMP8_9GAMM</name>
<dbReference type="InterPro" id="IPR025711">
    <property type="entry name" value="PepSY"/>
</dbReference>
<organism evidence="3 4">
    <name type="scientific">Ahniella affigens</name>
    <dbReference type="NCBI Taxonomy" id="2021234"/>
    <lineage>
        <taxon>Bacteria</taxon>
        <taxon>Pseudomonadati</taxon>
        <taxon>Pseudomonadota</taxon>
        <taxon>Gammaproteobacteria</taxon>
        <taxon>Lysobacterales</taxon>
        <taxon>Rhodanobacteraceae</taxon>
        <taxon>Ahniella</taxon>
    </lineage>
</organism>
<reference evidence="3 4" key="1">
    <citation type="submission" date="2018-03" db="EMBL/GenBank/DDBJ databases">
        <title>Ahniella affigens gen. nov., sp. nov., a gammaproteobacterium isolated from sandy soil near a stream.</title>
        <authorList>
            <person name="Ko Y."/>
            <person name="Kim J.-H."/>
        </authorList>
    </citation>
    <scope>NUCLEOTIDE SEQUENCE [LARGE SCALE GENOMIC DNA]</scope>
    <source>
        <strain evidence="3 4">D13</strain>
    </source>
</reference>
<dbReference type="AlphaFoldDB" id="A0A2P1PMP8"/>
<dbReference type="RefSeq" id="WP_106890050.1">
    <property type="nucleotide sequence ID" value="NZ_CP027860.1"/>
</dbReference>
<proteinExistence type="predicted"/>
<sequence length="90" mass="10114">MRLTHCFLALLCALPLSAQATGLATCDSGDPSTWKSKDELKQKLTDDGWQVRLIKEDGGCYEVYAIDKEGNRTEAYFHPVTFEPIPIEEH</sequence>
<accession>A0A2P1PMP8</accession>
<feature type="chain" id="PRO_5015160066" evidence="1">
    <location>
        <begin position="21"/>
        <end position="90"/>
    </location>
</feature>
<protein>
    <submittedName>
        <fullName evidence="3">PepSY domain-containing protein</fullName>
    </submittedName>
</protein>
<dbReference type="OrthoDB" id="5625293at2"/>
<dbReference type="Pfam" id="PF13670">
    <property type="entry name" value="PepSY_2"/>
    <property type="match status" value="1"/>
</dbReference>
<evidence type="ECO:0000313" key="4">
    <source>
        <dbReference type="Proteomes" id="UP000241074"/>
    </source>
</evidence>
<dbReference type="EMBL" id="CP027860">
    <property type="protein sequence ID" value="AVP96121.1"/>
    <property type="molecule type" value="Genomic_DNA"/>
</dbReference>
<evidence type="ECO:0000259" key="2">
    <source>
        <dbReference type="Pfam" id="PF13670"/>
    </source>
</evidence>
<feature type="domain" description="PepSY" evidence="2">
    <location>
        <begin position="8"/>
        <end position="85"/>
    </location>
</feature>
<reference evidence="3 4" key="2">
    <citation type="submission" date="2018-03" db="EMBL/GenBank/DDBJ databases">
        <authorList>
            <person name="Keele B.F."/>
        </authorList>
    </citation>
    <scope>NUCLEOTIDE SEQUENCE [LARGE SCALE GENOMIC DNA]</scope>
    <source>
        <strain evidence="3 4">D13</strain>
    </source>
</reference>
<keyword evidence="1" id="KW-0732">Signal</keyword>
<keyword evidence="4" id="KW-1185">Reference proteome</keyword>
<evidence type="ECO:0000256" key="1">
    <source>
        <dbReference type="SAM" id="SignalP"/>
    </source>
</evidence>
<feature type="signal peptide" evidence="1">
    <location>
        <begin position="1"/>
        <end position="20"/>
    </location>
</feature>